<dbReference type="EMBL" id="JBHUCZ010000009">
    <property type="protein sequence ID" value="MFD1567962.1"/>
    <property type="molecule type" value="Genomic_DNA"/>
</dbReference>
<keyword evidence="3" id="KW-1185">Reference proteome</keyword>
<reference evidence="2 3" key="1">
    <citation type="journal article" date="2019" name="Int. J. Syst. Evol. Microbiol.">
        <title>The Global Catalogue of Microorganisms (GCM) 10K type strain sequencing project: providing services to taxonomists for standard genome sequencing and annotation.</title>
        <authorList>
            <consortium name="The Broad Institute Genomics Platform"/>
            <consortium name="The Broad Institute Genome Sequencing Center for Infectious Disease"/>
            <person name="Wu L."/>
            <person name="Ma J."/>
        </authorList>
    </citation>
    <scope>NUCLEOTIDE SEQUENCE [LARGE SCALE GENOMIC DNA]</scope>
    <source>
        <strain evidence="2 3">CGMCC 1.12859</strain>
    </source>
</reference>
<keyword evidence="1" id="KW-0472">Membrane</keyword>
<feature type="transmembrane region" description="Helical" evidence="1">
    <location>
        <begin position="61"/>
        <end position="82"/>
    </location>
</feature>
<organism evidence="2 3">
    <name type="scientific">Halolamina litorea</name>
    <dbReference type="NCBI Taxonomy" id="1515593"/>
    <lineage>
        <taxon>Archaea</taxon>
        <taxon>Methanobacteriati</taxon>
        <taxon>Methanobacteriota</taxon>
        <taxon>Stenosarchaea group</taxon>
        <taxon>Halobacteria</taxon>
        <taxon>Halobacteriales</taxon>
        <taxon>Haloferacaceae</taxon>
    </lineage>
</organism>
<comment type="caution">
    <text evidence="2">The sequence shown here is derived from an EMBL/GenBank/DDBJ whole genome shotgun (WGS) entry which is preliminary data.</text>
</comment>
<evidence type="ECO:0000313" key="3">
    <source>
        <dbReference type="Proteomes" id="UP001597139"/>
    </source>
</evidence>
<dbReference type="PANTHER" id="PTHR35864">
    <property type="entry name" value="ZINC METALLOPROTEASE MJ0611-RELATED"/>
    <property type="match status" value="1"/>
</dbReference>
<protein>
    <submittedName>
        <fullName evidence="2">Metalloprotease</fullName>
    </submittedName>
</protein>
<dbReference type="Proteomes" id="UP001597139">
    <property type="component" value="Unassembled WGS sequence"/>
</dbReference>
<dbReference type="GO" id="GO:0008237">
    <property type="term" value="F:metallopeptidase activity"/>
    <property type="evidence" value="ECO:0007669"/>
    <property type="project" value="UniProtKB-KW"/>
</dbReference>
<keyword evidence="2" id="KW-0378">Hydrolase</keyword>
<feature type="transmembrane region" description="Helical" evidence="1">
    <location>
        <begin position="102"/>
        <end position="122"/>
    </location>
</feature>
<dbReference type="InterPro" id="IPR052348">
    <property type="entry name" value="Metallopeptidase_M50B"/>
</dbReference>
<gene>
    <name evidence="2" type="ORF">ACFSAU_10700</name>
</gene>
<keyword evidence="1" id="KW-1133">Transmembrane helix</keyword>
<feature type="transmembrane region" description="Helical" evidence="1">
    <location>
        <begin position="29"/>
        <end position="54"/>
    </location>
</feature>
<sequence>MSAPRGDVDGRGGFEPSLRFSASELQDLLIAWLALGFAFAVFFAGGGNAAVSLITGNPGGFAVALVVSLLTAGVGFLLHELGHKVVAVRYGNVAAFKADYNMLFLAVMSAFLGFIFAAPGAVHHRGRITERQHGLIALAGPVVNLVLAAIFVPIWIGGLVAGIDLLTLLGGRGLAVNLFLAAFNLIPFGALDGKTILDWSKLAWVGAFLPSAAITVFVVFVLGVGF</sequence>
<keyword evidence="1" id="KW-0812">Transmembrane</keyword>
<evidence type="ECO:0000313" key="2">
    <source>
        <dbReference type="EMBL" id="MFD1567962.1"/>
    </source>
</evidence>
<accession>A0ABD6BTM5</accession>
<feature type="transmembrane region" description="Helical" evidence="1">
    <location>
        <begin position="134"/>
        <end position="156"/>
    </location>
</feature>
<keyword evidence="2" id="KW-0645">Protease</keyword>
<feature type="transmembrane region" description="Helical" evidence="1">
    <location>
        <begin position="168"/>
        <end position="190"/>
    </location>
</feature>
<dbReference type="RefSeq" id="WP_267646864.1">
    <property type="nucleotide sequence ID" value="NZ_JANHGR010000001.1"/>
</dbReference>
<evidence type="ECO:0000256" key="1">
    <source>
        <dbReference type="SAM" id="Phobius"/>
    </source>
</evidence>
<proteinExistence type="predicted"/>
<name>A0ABD6BTM5_9EURY</name>
<feature type="transmembrane region" description="Helical" evidence="1">
    <location>
        <begin position="202"/>
        <end position="224"/>
    </location>
</feature>
<keyword evidence="2" id="KW-0482">Metalloprotease</keyword>
<dbReference type="AlphaFoldDB" id="A0ABD6BTM5"/>
<dbReference type="PANTHER" id="PTHR35864:SF1">
    <property type="entry name" value="ZINC METALLOPROTEASE YWHC-RELATED"/>
    <property type="match status" value="1"/>
</dbReference>